<dbReference type="Pfam" id="PF01266">
    <property type="entry name" value="DAO"/>
    <property type="match status" value="1"/>
</dbReference>
<comment type="caution">
    <text evidence="3">The sequence shown here is derived from an EMBL/GenBank/DDBJ whole genome shotgun (WGS) entry which is preliminary data.</text>
</comment>
<evidence type="ECO:0000259" key="2">
    <source>
        <dbReference type="Pfam" id="PF01266"/>
    </source>
</evidence>
<dbReference type="RefSeq" id="WP_183624932.1">
    <property type="nucleotide sequence ID" value="NZ_JACIDX010000006.1"/>
</dbReference>
<dbReference type="GO" id="GO:0016491">
    <property type="term" value="F:oxidoreductase activity"/>
    <property type="evidence" value="ECO:0007669"/>
    <property type="project" value="UniProtKB-KW"/>
</dbReference>
<dbReference type="AlphaFoldDB" id="A0A7W6G675"/>
<organism evidence="3 4">
    <name type="scientific">Novosphingobium sediminicola</name>
    <dbReference type="NCBI Taxonomy" id="563162"/>
    <lineage>
        <taxon>Bacteria</taxon>
        <taxon>Pseudomonadati</taxon>
        <taxon>Pseudomonadota</taxon>
        <taxon>Alphaproteobacteria</taxon>
        <taxon>Sphingomonadales</taxon>
        <taxon>Sphingomonadaceae</taxon>
        <taxon>Novosphingobium</taxon>
    </lineage>
</organism>
<proteinExistence type="predicted"/>
<dbReference type="PANTHER" id="PTHR13847">
    <property type="entry name" value="SARCOSINE DEHYDROGENASE-RELATED"/>
    <property type="match status" value="1"/>
</dbReference>
<dbReference type="PANTHER" id="PTHR13847:SF287">
    <property type="entry name" value="FAD-DEPENDENT OXIDOREDUCTASE DOMAIN-CONTAINING PROTEIN 1"/>
    <property type="match status" value="1"/>
</dbReference>
<dbReference type="EC" id="1.4.99.6" evidence="3"/>
<keyword evidence="4" id="KW-1185">Reference proteome</keyword>
<dbReference type="EMBL" id="JACIDX010000006">
    <property type="protein sequence ID" value="MBB3955003.1"/>
    <property type="molecule type" value="Genomic_DNA"/>
</dbReference>
<feature type="domain" description="FAD dependent oxidoreductase" evidence="2">
    <location>
        <begin position="6"/>
        <end position="342"/>
    </location>
</feature>
<dbReference type="Proteomes" id="UP000548867">
    <property type="component" value="Unassembled WGS sequence"/>
</dbReference>
<gene>
    <name evidence="3" type="ORF">GGR38_001952</name>
</gene>
<dbReference type="InterPro" id="IPR036188">
    <property type="entry name" value="FAD/NAD-bd_sf"/>
</dbReference>
<keyword evidence="1 3" id="KW-0560">Oxidoreductase</keyword>
<reference evidence="3 4" key="1">
    <citation type="submission" date="2020-08" db="EMBL/GenBank/DDBJ databases">
        <title>Genomic Encyclopedia of Type Strains, Phase IV (KMG-IV): sequencing the most valuable type-strain genomes for metagenomic binning, comparative biology and taxonomic classification.</title>
        <authorList>
            <person name="Goeker M."/>
        </authorList>
    </citation>
    <scope>NUCLEOTIDE SEQUENCE [LARGE SCALE GENOMIC DNA]</scope>
    <source>
        <strain evidence="3 4">DSM 27057</strain>
    </source>
</reference>
<dbReference type="Gene3D" id="3.50.50.60">
    <property type="entry name" value="FAD/NAD(P)-binding domain"/>
    <property type="match status" value="1"/>
</dbReference>
<evidence type="ECO:0000313" key="4">
    <source>
        <dbReference type="Proteomes" id="UP000548867"/>
    </source>
</evidence>
<dbReference type="SUPFAM" id="SSF51905">
    <property type="entry name" value="FAD/NAD(P)-binding domain"/>
    <property type="match status" value="1"/>
</dbReference>
<sequence length="362" mass="38641">MSQRFDIAIVGAGMAGASLGAQLLARGAGSVVMLEGEDRPGYHSTGRSAAFWQETYGGPQVQPLTLASGPVLEELGFLHPRGGLHLARAQDLPELQAFAEEFSNVGVDLPAVDRAGMEAQVPGLDPQWVAGLAEPSCRDIDVAGLHQHYLAAFRRGGGEVWTRARLAAARCDGDWALSLEDGREIRARVLVNAAGAWADEVAAMAGARPVGIQPLRRTMAQIRVSPEAQAAMPLVMDMAGTFYFKPEGGRLWLTPHDETPVPPCDAAPEEIDVAVAIDRFEGVVDWRVEAVEHRWAGLRSFAPDRLPVYGWDVSVPGFFWCAGQGGFGIQTAPAAADMAARLLLGQEAGEVDPGVFGPERFV</sequence>
<protein>
    <submittedName>
        <fullName evidence="3">D-arginine dehydrogenase</fullName>
        <ecNumber evidence="3">1.4.99.6</ecNumber>
    </submittedName>
</protein>
<name>A0A7W6G675_9SPHN</name>
<accession>A0A7W6G675</accession>
<dbReference type="Gene3D" id="3.30.9.10">
    <property type="entry name" value="D-Amino Acid Oxidase, subunit A, domain 2"/>
    <property type="match status" value="1"/>
</dbReference>
<dbReference type="InterPro" id="IPR006076">
    <property type="entry name" value="FAD-dep_OxRdtase"/>
</dbReference>
<dbReference type="GO" id="GO:0005737">
    <property type="term" value="C:cytoplasm"/>
    <property type="evidence" value="ECO:0007669"/>
    <property type="project" value="TreeGrafter"/>
</dbReference>
<evidence type="ECO:0000313" key="3">
    <source>
        <dbReference type="EMBL" id="MBB3955003.1"/>
    </source>
</evidence>
<evidence type="ECO:0000256" key="1">
    <source>
        <dbReference type="ARBA" id="ARBA00023002"/>
    </source>
</evidence>